<reference evidence="2 3" key="1">
    <citation type="submission" date="2019-06" db="EMBL/GenBank/DDBJ databases">
        <title>Sequencing the genomes of 1000 actinobacteria strains.</title>
        <authorList>
            <person name="Klenk H.-P."/>
        </authorList>
    </citation>
    <scope>NUCLEOTIDE SEQUENCE [LARGE SCALE GENOMIC DNA]</scope>
    <source>
        <strain evidence="2 3">DSM 45679</strain>
    </source>
</reference>
<name>A0A542DRH4_AMYCI</name>
<dbReference type="Gene3D" id="3.40.50.720">
    <property type="entry name" value="NAD(P)-binding Rossmann-like Domain"/>
    <property type="match status" value="1"/>
</dbReference>
<dbReference type="GO" id="GO:0016491">
    <property type="term" value="F:oxidoreductase activity"/>
    <property type="evidence" value="ECO:0007669"/>
    <property type="project" value="InterPro"/>
</dbReference>
<feature type="domain" description="Enoyl reductase (ER)" evidence="1">
    <location>
        <begin position="10"/>
        <end position="313"/>
    </location>
</feature>
<keyword evidence="3" id="KW-1185">Reference proteome</keyword>
<dbReference type="InterPro" id="IPR013149">
    <property type="entry name" value="ADH-like_C"/>
</dbReference>
<dbReference type="Pfam" id="PF00107">
    <property type="entry name" value="ADH_zinc_N"/>
    <property type="match status" value="1"/>
</dbReference>
<dbReference type="SMART" id="SM00829">
    <property type="entry name" value="PKS_ER"/>
    <property type="match status" value="1"/>
</dbReference>
<dbReference type="InterPro" id="IPR036291">
    <property type="entry name" value="NAD(P)-bd_dom_sf"/>
</dbReference>
<comment type="caution">
    <text evidence="2">The sequence shown here is derived from an EMBL/GenBank/DDBJ whole genome shotgun (WGS) entry which is preliminary data.</text>
</comment>
<dbReference type="RefSeq" id="WP_142001089.1">
    <property type="nucleotide sequence ID" value="NZ_VFML01000001.1"/>
</dbReference>
<evidence type="ECO:0000259" key="1">
    <source>
        <dbReference type="SMART" id="SM00829"/>
    </source>
</evidence>
<sequence length="317" mass="33047">MRAARIHAFGADPVVEEVPTPKRNPGQSLVRIEAAALSHLDMTVTSGQFELRPELPHVGGTDGTGVVVASDTFEAGTRVLVRGAGIGLVKNGCWAEYLVASDRALSVVDSELEPPVAASYFLPTTTGYVAVHDVGELAAGERVIVTGAAGAVGSMAAQFAVLAGASEVISVVPRPEQAELVPPKTRPVVGTGADVVTELGEDPVATLLVDTVGGEGLADLLRLVQPGGRAALVGYTLGTKLSLDLPSWLLRDVRLLPVNMIRKDQRARELGPEMAHLLAAGTLNLRVQPFAFDDIAPALRKLREGTVNGRAVVLPCG</sequence>
<dbReference type="PANTHER" id="PTHR43677:SF4">
    <property type="entry name" value="QUINONE OXIDOREDUCTASE-LIKE PROTEIN 2"/>
    <property type="match status" value="1"/>
</dbReference>
<evidence type="ECO:0000313" key="3">
    <source>
        <dbReference type="Proteomes" id="UP000320876"/>
    </source>
</evidence>
<dbReference type="Pfam" id="PF08240">
    <property type="entry name" value="ADH_N"/>
    <property type="match status" value="1"/>
</dbReference>
<dbReference type="OrthoDB" id="3571427at2"/>
<dbReference type="EMBL" id="VFML01000001">
    <property type="protein sequence ID" value="TQJ05584.1"/>
    <property type="molecule type" value="Genomic_DNA"/>
</dbReference>
<proteinExistence type="predicted"/>
<dbReference type="SUPFAM" id="SSF51735">
    <property type="entry name" value="NAD(P)-binding Rossmann-fold domains"/>
    <property type="match status" value="1"/>
</dbReference>
<accession>A0A542DRH4</accession>
<dbReference type="InterPro" id="IPR051397">
    <property type="entry name" value="Zn-ADH-like_protein"/>
</dbReference>
<protein>
    <submittedName>
        <fullName evidence="2">NADPH:quinone reductase-like Zn-dependent oxidoreductase</fullName>
    </submittedName>
</protein>
<dbReference type="InterPro" id="IPR013154">
    <property type="entry name" value="ADH-like_N"/>
</dbReference>
<dbReference type="AlphaFoldDB" id="A0A542DRH4"/>
<dbReference type="InterPro" id="IPR020843">
    <property type="entry name" value="ER"/>
</dbReference>
<gene>
    <name evidence="2" type="ORF">FB471_5421</name>
</gene>
<dbReference type="SUPFAM" id="SSF50129">
    <property type="entry name" value="GroES-like"/>
    <property type="match status" value="1"/>
</dbReference>
<organism evidence="2 3">
    <name type="scientific">Amycolatopsis cihanbeyliensis</name>
    <dbReference type="NCBI Taxonomy" id="1128664"/>
    <lineage>
        <taxon>Bacteria</taxon>
        <taxon>Bacillati</taxon>
        <taxon>Actinomycetota</taxon>
        <taxon>Actinomycetes</taxon>
        <taxon>Pseudonocardiales</taxon>
        <taxon>Pseudonocardiaceae</taxon>
        <taxon>Amycolatopsis</taxon>
    </lineage>
</organism>
<dbReference type="Proteomes" id="UP000320876">
    <property type="component" value="Unassembled WGS sequence"/>
</dbReference>
<dbReference type="PANTHER" id="PTHR43677">
    <property type="entry name" value="SHORT-CHAIN DEHYDROGENASE/REDUCTASE"/>
    <property type="match status" value="1"/>
</dbReference>
<evidence type="ECO:0000313" key="2">
    <source>
        <dbReference type="EMBL" id="TQJ05584.1"/>
    </source>
</evidence>
<dbReference type="InterPro" id="IPR011032">
    <property type="entry name" value="GroES-like_sf"/>
</dbReference>
<dbReference type="Gene3D" id="3.90.180.10">
    <property type="entry name" value="Medium-chain alcohol dehydrogenases, catalytic domain"/>
    <property type="match status" value="1"/>
</dbReference>